<proteinExistence type="predicted"/>
<keyword evidence="1" id="KW-0732">Signal</keyword>
<name>A0A7R8V2G2_HERIL</name>
<feature type="signal peptide" evidence="1">
    <location>
        <begin position="1"/>
        <end position="19"/>
    </location>
</feature>
<sequence>MKRYLTAFMILLCLSGALGAGKLRFVKVGRDAGELKQKNATKAAAAASNAELDEYKEKKIQENDTNDRKKTGKTLEEMRWISSRIEYDLEHVKSKNGNAEMRKMFASLQMNS</sequence>
<feature type="chain" id="PRO_5031129737" evidence="1">
    <location>
        <begin position="20"/>
        <end position="112"/>
    </location>
</feature>
<accession>A0A7R8V2G2</accession>
<organism evidence="2 3">
    <name type="scientific">Hermetia illucens</name>
    <name type="common">Black soldier fly</name>
    <dbReference type="NCBI Taxonomy" id="343691"/>
    <lineage>
        <taxon>Eukaryota</taxon>
        <taxon>Metazoa</taxon>
        <taxon>Ecdysozoa</taxon>
        <taxon>Arthropoda</taxon>
        <taxon>Hexapoda</taxon>
        <taxon>Insecta</taxon>
        <taxon>Pterygota</taxon>
        <taxon>Neoptera</taxon>
        <taxon>Endopterygota</taxon>
        <taxon>Diptera</taxon>
        <taxon>Brachycera</taxon>
        <taxon>Stratiomyomorpha</taxon>
        <taxon>Stratiomyidae</taxon>
        <taxon>Hermetiinae</taxon>
        <taxon>Hermetia</taxon>
    </lineage>
</organism>
<dbReference type="InParanoid" id="A0A7R8V2G2"/>
<protein>
    <submittedName>
        <fullName evidence="2">Uncharacterized protein</fullName>
    </submittedName>
</protein>
<evidence type="ECO:0000313" key="2">
    <source>
        <dbReference type="EMBL" id="CAD7090952.1"/>
    </source>
</evidence>
<evidence type="ECO:0000256" key="1">
    <source>
        <dbReference type="SAM" id="SignalP"/>
    </source>
</evidence>
<gene>
    <name evidence="2" type="ORF">HERILL_LOCUS13405</name>
</gene>
<keyword evidence="3" id="KW-1185">Reference proteome</keyword>
<dbReference type="AlphaFoldDB" id="A0A7R8V2G2"/>
<dbReference type="EMBL" id="LR899013">
    <property type="protein sequence ID" value="CAD7090952.1"/>
    <property type="molecule type" value="Genomic_DNA"/>
</dbReference>
<evidence type="ECO:0000313" key="3">
    <source>
        <dbReference type="Proteomes" id="UP000594454"/>
    </source>
</evidence>
<dbReference type="Proteomes" id="UP000594454">
    <property type="component" value="Chromosome 5"/>
</dbReference>
<reference evidence="2 3" key="1">
    <citation type="submission" date="2020-11" db="EMBL/GenBank/DDBJ databases">
        <authorList>
            <person name="Wallbank WR R."/>
            <person name="Pardo Diaz C."/>
            <person name="Kozak K."/>
            <person name="Martin S."/>
            <person name="Jiggins C."/>
            <person name="Moest M."/>
            <person name="Warren A I."/>
            <person name="Generalovic N T."/>
            <person name="Byers J.R.P. K."/>
            <person name="Montejo-Kovacevich G."/>
            <person name="Yen C E."/>
        </authorList>
    </citation>
    <scope>NUCLEOTIDE SEQUENCE [LARGE SCALE GENOMIC DNA]</scope>
</reference>